<reference evidence="2 3" key="1">
    <citation type="submission" date="2015-11" db="EMBL/GenBank/DDBJ databases">
        <title>Genomic analysis of 38 Legionella species identifies large and diverse effector repertoires.</title>
        <authorList>
            <person name="Burstein D."/>
            <person name="Amaro F."/>
            <person name="Zusman T."/>
            <person name="Lifshitz Z."/>
            <person name="Cohen O."/>
            <person name="Gilbert J.A."/>
            <person name="Pupko T."/>
            <person name="Shuman H.A."/>
            <person name="Segal G."/>
        </authorList>
    </citation>
    <scope>NUCLEOTIDE SEQUENCE [LARGE SCALE GENOMIC DNA]</scope>
    <source>
        <strain evidence="2 3">ATCC 51914</strain>
    </source>
</reference>
<name>A0A0W1A307_9GAMM</name>
<feature type="chain" id="PRO_5006919343" evidence="1">
    <location>
        <begin position="19"/>
        <end position="279"/>
    </location>
</feature>
<organism evidence="2 3">
    <name type="scientific">Legionella waltersii</name>
    <dbReference type="NCBI Taxonomy" id="66969"/>
    <lineage>
        <taxon>Bacteria</taxon>
        <taxon>Pseudomonadati</taxon>
        <taxon>Pseudomonadota</taxon>
        <taxon>Gammaproteobacteria</taxon>
        <taxon>Legionellales</taxon>
        <taxon>Legionellaceae</taxon>
        <taxon>Legionella</taxon>
    </lineage>
</organism>
<keyword evidence="3" id="KW-1185">Reference proteome</keyword>
<protein>
    <submittedName>
        <fullName evidence="2">Uncharacterized protein</fullName>
    </submittedName>
</protein>
<dbReference type="Proteomes" id="UP000054729">
    <property type="component" value="Unassembled WGS sequence"/>
</dbReference>
<dbReference type="OrthoDB" id="5648461at2"/>
<sequence length="279" mass="31703">MRFLSILFLGLISTYAWPADSACSPQGSFRINNGCMPVVFVIRHAEDTSSGAHELTAEGKRHAELYFMLFNHYVWGGTHSIGLKKDQACVCPIGKIISISDKGSDISPRNPNRNPSPNPYNTVKQLGHDLGLPITTYNDQSQYWSSFQWNADAKKQLFDYSGNSAQYSVVIAWDKQGMNPSEAEYMKLMTWLQEPESKVPFKQFIPLLKYFPNTPPSKSSIALEPLKTNLWVFSDQNEEGKFLNMRLYQQMFYAKDCKSDATLLPTKKSKCVVPLQRNY</sequence>
<dbReference type="PATRIC" id="fig|66969.6.peg.2848"/>
<comment type="caution">
    <text evidence="2">The sequence shown here is derived from an EMBL/GenBank/DDBJ whole genome shotgun (WGS) entry which is preliminary data.</text>
</comment>
<evidence type="ECO:0000256" key="1">
    <source>
        <dbReference type="SAM" id="SignalP"/>
    </source>
</evidence>
<evidence type="ECO:0000313" key="2">
    <source>
        <dbReference type="EMBL" id="KTD75700.1"/>
    </source>
</evidence>
<gene>
    <name evidence="2" type="ORF">Lwal_2638</name>
</gene>
<dbReference type="AlphaFoldDB" id="A0A0W1A307"/>
<dbReference type="EMBL" id="LNZB01000056">
    <property type="protein sequence ID" value="KTD75700.1"/>
    <property type="molecule type" value="Genomic_DNA"/>
</dbReference>
<feature type="signal peptide" evidence="1">
    <location>
        <begin position="1"/>
        <end position="18"/>
    </location>
</feature>
<evidence type="ECO:0000313" key="3">
    <source>
        <dbReference type="Proteomes" id="UP000054729"/>
    </source>
</evidence>
<keyword evidence="1" id="KW-0732">Signal</keyword>
<proteinExistence type="predicted"/>
<accession>A0A0W1A307</accession>
<dbReference type="RefSeq" id="WP_058481258.1">
    <property type="nucleotide sequence ID" value="NZ_CAAAIQ010000013.1"/>
</dbReference>